<evidence type="ECO:0000313" key="5">
    <source>
        <dbReference type="EMBL" id="KAF2687538.1"/>
    </source>
</evidence>
<dbReference type="Gene3D" id="4.10.240.10">
    <property type="entry name" value="Zn(2)-C6 fungal-type DNA-binding domain"/>
    <property type="match status" value="1"/>
</dbReference>
<dbReference type="InterPro" id="IPR036864">
    <property type="entry name" value="Zn2-C6_fun-type_DNA-bd_sf"/>
</dbReference>
<feature type="domain" description="Zn(2)-C6 fungal-type" evidence="4">
    <location>
        <begin position="119"/>
        <end position="151"/>
    </location>
</feature>
<evidence type="ECO:0000256" key="3">
    <source>
        <dbReference type="SAM" id="MobiDB-lite"/>
    </source>
</evidence>
<dbReference type="PROSITE" id="PS50048">
    <property type="entry name" value="ZN2_CY6_FUNGAL_2"/>
    <property type="match status" value="1"/>
</dbReference>
<dbReference type="PANTHER" id="PTHR46910">
    <property type="entry name" value="TRANSCRIPTION FACTOR PDR1"/>
    <property type="match status" value="1"/>
</dbReference>
<dbReference type="Pfam" id="PF04082">
    <property type="entry name" value="Fungal_trans"/>
    <property type="match status" value="1"/>
</dbReference>
<dbReference type="PROSITE" id="PS51257">
    <property type="entry name" value="PROKAR_LIPOPROTEIN"/>
    <property type="match status" value="1"/>
</dbReference>
<name>A0A6G1JAU8_9PLEO</name>
<feature type="compositionally biased region" description="Low complexity" evidence="3">
    <location>
        <begin position="736"/>
        <end position="758"/>
    </location>
</feature>
<evidence type="ECO:0000313" key="6">
    <source>
        <dbReference type="Proteomes" id="UP000799291"/>
    </source>
</evidence>
<protein>
    <recommendedName>
        <fullName evidence="4">Zn(2)-C6 fungal-type domain-containing protein</fullName>
    </recommendedName>
</protein>
<dbReference type="EMBL" id="MU005575">
    <property type="protein sequence ID" value="KAF2687538.1"/>
    <property type="molecule type" value="Genomic_DNA"/>
</dbReference>
<dbReference type="AlphaFoldDB" id="A0A6G1JAU8"/>
<evidence type="ECO:0000256" key="1">
    <source>
        <dbReference type="ARBA" id="ARBA00022723"/>
    </source>
</evidence>
<dbReference type="GO" id="GO:0003677">
    <property type="term" value="F:DNA binding"/>
    <property type="evidence" value="ECO:0007669"/>
    <property type="project" value="InterPro"/>
</dbReference>
<dbReference type="PANTHER" id="PTHR46910:SF39">
    <property type="entry name" value="ZN(II)2CYS6 TRANSCRIPTION FACTOR (EUROFUNG)"/>
    <property type="match status" value="1"/>
</dbReference>
<keyword evidence="2" id="KW-0539">Nucleus</keyword>
<evidence type="ECO:0000256" key="2">
    <source>
        <dbReference type="ARBA" id="ARBA00023242"/>
    </source>
</evidence>
<dbReference type="InterPro" id="IPR007219">
    <property type="entry name" value="XnlR_reg_dom"/>
</dbReference>
<reference evidence="5" key="1">
    <citation type="journal article" date="2020" name="Stud. Mycol.">
        <title>101 Dothideomycetes genomes: a test case for predicting lifestyles and emergence of pathogens.</title>
        <authorList>
            <person name="Haridas S."/>
            <person name="Albert R."/>
            <person name="Binder M."/>
            <person name="Bloem J."/>
            <person name="Labutti K."/>
            <person name="Salamov A."/>
            <person name="Andreopoulos B."/>
            <person name="Baker S."/>
            <person name="Barry K."/>
            <person name="Bills G."/>
            <person name="Bluhm B."/>
            <person name="Cannon C."/>
            <person name="Castanera R."/>
            <person name="Culley D."/>
            <person name="Daum C."/>
            <person name="Ezra D."/>
            <person name="Gonzalez J."/>
            <person name="Henrissat B."/>
            <person name="Kuo A."/>
            <person name="Liang C."/>
            <person name="Lipzen A."/>
            <person name="Lutzoni F."/>
            <person name="Magnuson J."/>
            <person name="Mondo S."/>
            <person name="Nolan M."/>
            <person name="Ohm R."/>
            <person name="Pangilinan J."/>
            <person name="Park H.-J."/>
            <person name="Ramirez L."/>
            <person name="Alfaro M."/>
            <person name="Sun H."/>
            <person name="Tritt A."/>
            <person name="Yoshinaga Y."/>
            <person name="Zwiers L.-H."/>
            <person name="Turgeon B."/>
            <person name="Goodwin S."/>
            <person name="Spatafora J."/>
            <person name="Crous P."/>
            <person name="Grigoriev I."/>
        </authorList>
    </citation>
    <scope>NUCLEOTIDE SEQUENCE</scope>
    <source>
        <strain evidence="5">CBS 122367</strain>
    </source>
</reference>
<dbReference type="GO" id="GO:0008270">
    <property type="term" value="F:zinc ion binding"/>
    <property type="evidence" value="ECO:0007669"/>
    <property type="project" value="InterPro"/>
</dbReference>
<dbReference type="PROSITE" id="PS00463">
    <property type="entry name" value="ZN2_CY6_FUNGAL_1"/>
    <property type="match status" value="1"/>
</dbReference>
<dbReference type="Proteomes" id="UP000799291">
    <property type="component" value="Unassembled WGS sequence"/>
</dbReference>
<evidence type="ECO:0000259" key="4">
    <source>
        <dbReference type="PROSITE" id="PS50048"/>
    </source>
</evidence>
<dbReference type="InterPro" id="IPR001138">
    <property type="entry name" value="Zn2Cys6_DnaBD"/>
</dbReference>
<feature type="compositionally biased region" description="Pro residues" evidence="3">
    <location>
        <begin position="714"/>
        <end position="735"/>
    </location>
</feature>
<dbReference type="GO" id="GO:0006351">
    <property type="term" value="P:DNA-templated transcription"/>
    <property type="evidence" value="ECO:0007669"/>
    <property type="project" value="InterPro"/>
</dbReference>
<gene>
    <name evidence="5" type="ORF">K458DRAFT_469416</name>
</gene>
<keyword evidence="6" id="KW-1185">Reference proteome</keyword>
<sequence>MPSGGSKRLEIILLFCTSQPFPMSTVGSGCLANAITSPLSGPSSWYLWRPTALSSRFPDVTLPPSRRNSIGATIFSSVILLLQFSSVLSESPLASLFVSVVTMSSAGVEKRGSAATVKACDSCRKRKRRCYWTSGADRCTYCTQLKEECTTTHVRKQRGKQQKRDRITEYEHRIKNLETLLQDRSAAQPHVQEQPLQRADQSIPLSTWVDNLRTEVNSFPVAAPSDVDPNAYNGPVAAYENEPLSAATGDSDTTNANMGAETSSFPPVAFDVESFEPSADFQEEANLLQDPFFQPPAPLAASLNDLSLLDPPLETPPEEASACSSLLPSPELGASLLSEFLVDFNTVFPLYRPYTVADHLRICYEGGSDGSALAWATAYVVLGIAHRSRGMSAFATPQDNLMADWYLCRILPTVSGLLVAPPSLGLVQCLLGLSMLIRSSANSTPHALFVSTALRISQTLAYEYFNVDCADTEQDAQDVEQQRRVFWLAFIQDTDEAILSNVPTTQRREDITTDLPDADPVDSLGAVKAAEGDWKVNLFALRIRLVLLQAEAIEHVLAIKPRKTTPADMTATVDRVLTRLEKWRDNDVCRLSPAELTQLLYRSDLIHVLSVEASYFATVFRLRAFLVLGLDPRVNPFSTKALGRLAAQTKHAAFVEAERLLGLLGQTPHGDIGICWMIKLPIIAALVTVLSHHLHTLTPTLSPSTTTSLNLNPNPNPIVTPPAPTPTISPPPPTIPSRTNSLPIPTSTSTPISEPSLEATPSLETMRSYMHILRTLGTLAQQSQDIELQRARELCMMLYTKVETGLRIRWLNRRVDLGASGEAQALATGAEVRL</sequence>
<dbReference type="GO" id="GO:0000981">
    <property type="term" value="F:DNA-binding transcription factor activity, RNA polymerase II-specific"/>
    <property type="evidence" value="ECO:0007669"/>
    <property type="project" value="InterPro"/>
</dbReference>
<feature type="region of interest" description="Disordered" evidence="3">
    <location>
        <begin position="700"/>
        <end position="758"/>
    </location>
</feature>
<feature type="compositionally biased region" description="Low complexity" evidence="3">
    <location>
        <begin position="700"/>
        <end position="713"/>
    </location>
</feature>
<dbReference type="OrthoDB" id="4116913at2759"/>
<dbReference type="CDD" id="cd12148">
    <property type="entry name" value="fungal_TF_MHR"/>
    <property type="match status" value="1"/>
</dbReference>
<accession>A0A6G1JAU8</accession>
<organism evidence="5 6">
    <name type="scientific">Lentithecium fluviatile CBS 122367</name>
    <dbReference type="NCBI Taxonomy" id="1168545"/>
    <lineage>
        <taxon>Eukaryota</taxon>
        <taxon>Fungi</taxon>
        <taxon>Dikarya</taxon>
        <taxon>Ascomycota</taxon>
        <taxon>Pezizomycotina</taxon>
        <taxon>Dothideomycetes</taxon>
        <taxon>Pleosporomycetidae</taxon>
        <taxon>Pleosporales</taxon>
        <taxon>Massarineae</taxon>
        <taxon>Lentitheciaceae</taxon>
        <taxon>Lentithecium</taxon>
    </lineage>
</organism>
<keyword evidence="1" id="KW-0479">Metal-binding</keyword>
<dbReference type="SUPFAM" id="SSF57701">
    <property type="entry name" value="Zn2/Cys6 DNA-binding domain"/>
    <property type="match status" value="1"/>
</dbReference>
<proteinExistence type="predicted"/>
<dbReference type="CDD" id="cd00067">
    <property type="entry name" value="GAL4"/>
    <property type="match status" value="1"/>
</dbReference>
<dbReference type="InterPro" id="IPR050987">
    <property type="entry name" value="AtrR-like"/>
</dbReference>